<dbReference type="SUPFAM" id="SSF55120">
    <property type="entry name" value="Pseudouridine synthase"/>
    <property type="match status" value="1"/>
</dbReference>
<dbReference type="GO" id="GO:0000455">
    <property type="term" value="P:enzyme-directed rRNA pseudouridine synthesis"/>
    <property type="evidence" value="ECO:0007669"/>
    <property type="project" value="TreeGrafter"/>
</dbReference>
<dbReference type="NCBIfam" id="TIGR00005">
    <property type="entry name" value="rluA_subfam"/>
    <property type="match status" value="1"/>
</dbReference>
<dbReference type="CDD" id="cd00165">
    <property type="entry name" value="S4"/>
    <property type="match status" value="1"/>
</dbReference>
<dbReference type="Pfam" id="PF01479">
    <property type="entry name" value="S4"/>
    <property type="match status" value="1"/>
</dbReference>
<evidence type="ECO:0000259" key="7">
    <source>
        <dbReference type="SMART" id="SM00363"/>
    </source>
</evidence>
<protein>
    <recommendedName>
        <fullName evidence="6">Pseudouridine synthase</fullName>
        <ecNumber evidence="6">5.4.99.-</ecNumber>
    </recommendedName>
</protein>
<dbReference type="PROSITE" id="PS01129">
    <property type="entry name" value="PSI_RLU"/>
    <property type="match status" value="1"/>
</dbReference>
<dbReference type="InterPro" id="IPR006224">
    <property type="entry name" value="PsdUridine_synth_RluA-like_CS"/>
</dbReference>
<dbReference type="PROSITE" id="PS50889">
    <property type="entry name" value="S4"/>
    <property type="match status" value="1"/>
</dbReference>
<dbReference type="EC" id="5.4.99.-" evidence="6"/>
<dbReference type="Gene3D" id="3.30.2350.10">
    <property type="entry name" value="Pseudouridine synthase"/>
    <property type="match status" value="1"/>
</dbReference>
<evidence type="ECO:0000256" key="4">
    <source>
        <dbReference type="PIRSR" id="PIRSR606225-1"/>
    </source>
</evidence>
<dbReference type="SMART" id="SM00363">
    <property type="entry name" value="S4"/>
    <property type="match status" value="1"/>
</dbReference>
<keyword evidence="5" id="KW-0694">RNA-binding</keyword>
<evidence type="ECO:0000313" key="9">
    <source>
        <dbReference type="Proteomes" id="UP000178724"/>
    </source>
</evidence>
<dbReference type="InterPro" id="IPR020103">
    <property type="entry name" value="PsdUridine_synth_cat_dom_sf"/>
</dbReference>
<dbReference type="CDD" id="cd02869">
    <property type="entry name" value="PseudoU_synth_RluA_like"/>
    <property type="match status" value="1"/>
</dbReference>
<gene>
    <name evidence="8" type="ORF">A2625_00080</name>
</gene>
<dbReference type="InterPro" id="IPR006225">
    <property type="entry name" value="PsdUridine_synth_RluC/D"/>
</dbReference>
<dbReference type="SUPFAM" id="SSF55174">
    <property type="entry name" value="Alpha-L RNA-binding motif"/>
    <property type="match status" value="1"/>
</dbReference>
<dbReference type="Gene3D" id="3.10.290.10">
    <property type="entry name" value="RNA-binding S4 domain"/>
    <property type="match status" value="1"/>
</dbReference>
<keyword evidence="3 6" id="KW-0413">Isomerase</keyword>
<dbReference type="PANTHER" id="PTHR21600:SF44">
    <property type="entry name" value="RIBOSOMAL LARGE SUBUNIT PSEUDOURIDINE SYNTHASE D"/>
    <property type="match status" value="1"/>
</dbReference>
<dbReference type="InterPro" id="IPR006145">
    <property type="entry name" value="PsdUridine_synth_RsuA/RluA"/>
</dbReference>
<comment type="caution">
    <text evidence="8">The sequence shown here is derived from an EMBL/GenBank/DDBJ whole genome shotgun (WGS) entry which is preliminary data.</text>
</comment>
<evidence type="ECO:0000256" key="2">
    <source>
        <dbReference type="ARBA" id="ARBA00010876"/>
    </source>
</evidence>
<dbReference type="PANTHER" id="PTHR21600">
    <property type="entry name" value="MITOCHONDRIAL RNA PSEUDOURIDINE SYNTHASE"/>
    <property type="match status" value="1"/>
</dbReference>
<sequence length="311" mass="34636">MNNEFEFLISAEQKGRRLDQFLSVVADLNLSRSQIKKLIEDGLISVNDQPTEPSYKIKSDDHIKVIIPPPKELTVRPESIPLDILFEDDDIIVVNKPSGMVTHPAPGNFSGTLVNALLHHCHLSNLGAPLRPGIVHRLDKDTSGVIVAAKTDAAYASLVKQIKARTVEKTYVALVHGVIKNNAGIIEARIGRHPVHRKKMAVIESPNSKLRTPNSREAFTSYKVLKRYKNYTLVEVKIKTGRTHQIRVHLNHLGHPVVGDPTYGGRKNEFGLVGQLLHAKKLGFIHPRTGKFVEFEAGLPKELREVTQKIA</sequence>
<evidence type="ECO:0000256" key="6">
    <source>
        <dbReference type="RuleBase" id="RU362028"/>
    </source>
</evidence>
<evidence type="ECO:0000256" key="1">
    <source>
        <dbReference type="ARBA" id="ARBA00000073"/>
    </source>
</evidence>
<feature type="domain" description="RNA-binding S4" evidence="7">
    <location>
        <begin position="16"/>
        <end position="74"/>
    </location>
</feature>
<comment type="function">
    <text evidence="6">Responsible for synthesis of pseudouridine from uracil.</text>
</comment>
<dbReference type="Proteomes" id="UP000178724">
    <property type="component" value="Unassembled WGS sequence"/>
</dbReference>
<dbReference type="InterPro" id="IPR050188">
    <property type="entry name" value="RluA_PseudoU_synthase"/>
</dbReference>
<dbReference type="EMBL" id="METM01000022">
    <property type="protein sequence ID" value="OGB89581.1"/>
    <property type="molecule type" value="Genomic_DNA"/>
</dbReference>
<dbReference type="GO" id="GO:0120159">
    <property type="term" value="F:rRNA pseudouridine synthase activity"/>
    <property type="evidence" value="ECO:0007669"/>
    <property type="project" value="UniProtKB-ARBA"/>
</dbReference>
<accession>A0A1F4Q0Y4</accession>
<feature type="active site" evidence="4">
    <location>
        <position position="139"/>
    </location>
</feature>
<evidence type="ECO:0000256" key="3">
    <source>
        <dbReference type="ARBA" id="ARBA00023235"/>
    </source>
</evidence>
<reference evidence="8 9" key="1">
    <citation type="journal article" date="2016" name="Nat. Commun.">
        <title>Thousands of microbial genomes shed light on interconnected biogeochemical processes in an aquifer system.</title>
        <authorList>
            <person name="Anantharaman K."/>
            <person name="Brown C.T."/>
            <person name="Hug L.A."/>
            <person name="Sharon I."/>
            <person name="Castelle C.J."/>
            <person name="Probst A.J."/>
            <person name="Thomas B.C."/>
            <person name="Singh A."/>
            <person name="Wilkins M.J."/>
            <person name="Karaoz U."/>
            <person name="Brodie E.L."/>
            <person name="Williams K.H."/>
            <person name="Hubbard S.S."/>
            <person name="Banfield J.F."/>
        </authorList>
    </citation>
    <scope>NUCLEOTIDE SEQUENCE [LARGE SCALE GENOMIC DNA]</scope>
</reference>
<dbReference type="Pfam" id="PF00849">
    <property type="entry name" value="PseudoU_synth_2"/>
    <property type="match status" value="1"/>
</dbReference>
<dbReference type="AlphaFoldDB" id="A0A1F4Q0Y4"/>
<evidence type="ECO:0000313" key="8">
    <source>
        <dbReference type="EMBL" id="OGB89581.1"/>
    </source>
</evidence>
<dbReference type="GO" id="GO:0003723">
    <property type="term" value="F:RNA binding"/>
    <property type="evidence" value="ECO:0007669"/>
    <property type="project" value="UniProtKB-KW"/>
</dbReference>
<comment type="similarity">
    <text evidence="2 6">Belongs to the pseudouridine synthase RluA family.</text>
</comment>
<evidence type="ECO:0000256" key="5">
    <source>
        <dbReference type="PROSITE-ProRule" id="PRU00182"/>
    </source>
</evidence>
<proteinExistence type="inferred from homology"/>
<dbReference type="InterPro" id="IPR002942">
    <property type="entry name" value="S4_RNA-bd"/>
</dbReference>
<comment type="catalytic activity">
    <reaction evidence="1 6">
        <text>a uridine in RNA = a pseudouridine in RNA</text>
        <dbReference type="Rhea" id="RHEA:48348"/>
        <dbReference type="Rhea" id="RHEA-COMP:12068"/>
        <dbReference type="Rhea" id="RHEA-COMP:12069"/>
        <dbReference type="ChEBI" id="CHEBI:65314"/>
        <dbReference type="ChEBI" id="CHEBI:65315"/>
    </reaction>
</comment>
<organism evidence="8 9">
    <name type="scientific">candidate division WOR-1 bacterium RIFCSPHIGHO2_01_FULL_53_15</name>
    <dbReference type="NCBI Taxonomy" id="1802564"/>
    <lineage>
        <taxon>Bacteria</taxon>
        <taxon>Bacillati</taxon>
        <taxon>Saganbacteria</taxon>
    </lineage>
</organism>
<name>A0A1F4Q0Y4_UNCSA</name>
<dbReference type="InterPro" id="IPR036986">
    <property type="entry name" value="S4_RNA-bd_sf"/>
</dbReference>